<keyword evidence="1 4" id="KW-0732">Signal</keyword>
<comment type="caution">
    <text evidence="5">The sequence shown here is derived from an EMBL/GenBank/DDBJ whole genome shotgun (WGS) entry which is preliminary data.</text>
</comment>
<accession>A0A5B1LDM7</accession>
<evidence type="ECO:0000256" key="3">
    <source>
        <dbReference type="SAM" id="MobiDB-lite"/>
    </source>
</evidence>
<proteinExistence type="predicted"/>
<dbReference type="PANTHER" id="PTHR43037:SF5">
    <property type="entry name" value="FERULOYL ESTERASE"/>
    <property type="match status" value="1"/>
</dbReference>
<dbReference type="SUPFAM" id="SSF53474">
    <property type="entry name" value="alpha/beta-Hydrolases"/>
    <property type="match status" value="1"/>
</dbReference>
<evidence type="ECO:0000313" key="6">
    <source>
        <dbReference type="Proteomes" id="UP000325003"/>
    </source>
</evidence>
<gene>
    <name evidence="5" type="ORF">F0U44_09625</name>
</gene>
<dbReference type="Pfam" id="PF08139">
    <property type="entry name" value="LPAM_1"/>
    <property type="match status" value="1"/>
</dbReference>
<dbReference type="GO" id="GO:0016787">
    <property type="term" value="F:hydrolase activity"/>
    <property type="evidence" value="ECO:0007669"/>
    <property type="project" value="UniProtKB-KW"/>
</dbReference>
<evidence type="ECO:0008006" key="7">
    <source>
        <dbReference type="Google" id="ProtNLM"/>
    </source>
</evidence>
<feature type="signal peptide" evidence="4">
    <location>
        <begin position="1"/>
        <end position="21"/>
    </location>
</feature>
<keyword evidence="2" id="KW-0378">Hydrolase</keyword>
<dbReference type="Gene3D" id="3.40.50.1820">
    <property type="entry name" value="alpha/beta hydrolase"/>
    <property type="match status" value="2"/>
</dbReference>
<dbReference type="PANTHER" id="PTHR43037">
    <property type="entry name" value="UNNAMED PRODUCT-RELATED"/>
    <property type="match status" value="1"/>
</dbReference>
<dbReference type="InterPro" id="IPR010126">
    <property type="entry name" value="Esterase_phb"/>
</dbReference>
<evidence type="ECO:0000256" key="1">
    <source>
        <dbReference type="ARBA" id="ARBA00022729"/>
    </source>
</evidence>
<keyword evidence="6" id="KW-1185">Reference proteome</keyword>
<reference evidence="5 6" key="2">
    <citation type="submission" date="2019-09" db="EMBL/GenBank/DDBJ databases">
        <authorList>
            <person name="Jin C."/>
        </authorList>
    </citation>
    <scope>NUCLEOTIDE SEQUENCE [LARGE SCALE GENOMIC DNA]</scope>
    <source>
        <strain evidence="5 6">BN130099</strain>
    </source>
</reference>
<name>A0A5B1LDM7_9ACTN</name>
<organism evidence="5 6">
    <name type="scientific">Nocardioides humilatus</name>
    <dbReference type="NCBI Taxonomy" id="2607660"/>
    <lineage>
        <taxon>Bacteria</taxon>
        <taxon>Bacillati</taxon>
        <taxon>Actinomycetota</taxon>
        <taxon>Actinomycetes</taxon>
        <taxon>Propionibacteriales</taxon>
        <taxon>Nocardioidaceae</taxon>
        <taxon>Nocardioides</taxon>
    </lineage>
</organism>
<dbReference type="PROSITE" id="PS51257">
    <property type="entry name" value="PROKAR_LIPOPROTEIN"/>
    <property type="match status" value="1"/>
</dbReference>
<evidence type="ECO:0000256" key="4">
    <source>
        <dbReference type="SAM" id="SignalP"/>
    </source>
</evidence>
<dbReference type="InterPro" id="IPR012640">
    <property type="entry name" value="Membr_lipoprot_lipid_attach_CS"/>
</dbReference>
<reference evidence="5 6" key="1">
    <citation type="submission" date="2019-09" db="EMBL/GenBank/DDBJ databases">
        <title>Nocardioides panacisoli sp. nov., isolated from the soil of a ginseng field.</title>
        <authorList>
            <person name="Cho C."/>
        </authorList>
    </citation>
    <scope>NUCLEOTIDE SEQUENCE [LARGE SCALE GENOMIC DNA]</scope>
    <source>
        <strain evidence="5 6">BN130099</strain>
    </source>
</reference>
<evidence type="ECO:0000313" key="5">
    <source>
        <dbReference type="EMBL" id="KAA1418742.1"/>
    </source>
</evidence>
<feature type="region of interest" description="Disordered" evidence="3">
    <location>
        <begin position="20"/>
        <end position="40"/>
    </location>
</feature>
<dbReference type="EMBL" id="VUJV01000003">
    <property type="protein sequence ID" value="KAA1418742.1"/>
    <property type="molecule type" value="Genomic_DNA"/>
</dbReference>
<dbReference type="Proteomes" id="UP000325003">
    <property type="component" value="Unassembled WGS sequence"/>
</dbReference>
<dbReference type="InterPro" id="IPR050955">
    <property type="entry name" value="Plant_Biomass_Hydrol_Est"/>
</dbReference>
<protein>
    <recommendedName>
        <fullName evidence="7">Polyhydroxybutyrate depolymerase</fullName>
    </recommendedName>
</protein>
<dbReference type="RefSeq" id="WP_149728082.1">
    <property type="nucleotide sequence ID" value="NZ_VUJV01000003.1"/>
</dbReference>
<evidence type="ECO:0000256" key="2">
    <source>
        <dbReference type="ARBA" id="ARBA00022801"/>
    </source>
</evidence>
<sequence>MRRLFLGIVLLLLLSACSDSEEPTGRITPSIGLPSRPSDAGAEVALPDGTELRYVLHLPRQFKKDRPLPLVLVFHGSPGTPESMMEDTRFNDLADREGFLVVYPDNYSGPHEIPVLLDHLTERNLPIDQRRIYAAGFSRGATAVYDLARHQSGRIAAFAPVSGVSDSGFDLRRVPSLIAVQGTADDLAPGFAPLNREWDRAAGCDERRDFGVRLGGRPAHLTIARCADGTEHRVYSVEGMGHVWPRPATRLVWDFFAAHPLSGGR</sequence>
<dbReference type="InterPro" id="IPR029058">
    <property type="entry name" value="AB_hydrolase_fold"/>
</dbReference>
<dbReference type="Pfam" id="PF10503">
    <property type="entry name" value="Esterase_PHB"/>
    <property type="match status" value="1"/>
</dbReference>
<dbReference type="AlphaFoldDB" id="A0A5B1LDM7"/>
<dbReference type="GO" id="GO:0005576">
    <property type="term" value="C:extracellular region"/>
    <property type="evidence" value="ECO:0007669"/>
    <property type="project" value="InterPro"/>
</dbReference>
<feature type="chain" id="PRO_5039607671" description="Polyhydroxybutyrate depolymerase" evidence="4">
    <location>
        <begin position="22"/>
        <end position="265"/>
    </location>
</feature>